<organism evidence="8 9">
    <name type="scientific">Natronococcus jeotgali DSM 18795</name>
    <dbReference type="NCBI Taxonomy" id="1227498"/>
    <lineage>
        <taxon>Archaea</taxon>
        <taxon>Methanobacteriati</taxon>
        <taxon>Methanobacteriota</taxon>
        <taxon>Stenosarchaea group</taxon>
        <taxon>Halobacteria</taxon>
        <taxon>Halobacteriales</taxon>
        <taxon>Natrialbaceae</taxon>
        <taxon>Natronococcus</taxon>
    </lineage>
</organism>
<dbReference type="Gene3D" id="2.40.40.20">
    <property type="match status" value="1"/>
</dbReference>
<dbReference type="EMBL" id="AOIA01000151">
    <property type="protein sequence ID" value="ELY53020.1"/>
    <property type="molecule type" value="Genomic_DNA"/>
</dbReference>
<dbReference type="PANTHER" id="PTHR43105:SF14">
    <property type="entry name" value="FORMATE DEHYDROGENASE H"/>
    <property type="match status" value="1"/>
</dbReference>
<proteinExistence type="inferred from homology"/>
<keyword evidence="4" id="KW-0560">Oxidoreductase</keyword>
<reference evidence="8 9" key="1">
    <citation type="journal article" date="2014" name="PLoS Genet.">
        <title>Phylogenetically driven sequencing of extremely halophilic archaea reveals strategies for static and dynamic osmo-response.</title>
        <authorList>
            <person name="Becker E.A."/>
            <person name="Seitzer P.M."/>
            <person name="Tritt A."/>
            <person name="Larsen D."/>
            <person name="Krusor M."/>
            <person name="Yao A.I."/>
            <person name="Wu D."/>
            <person name="Madern D."/>
            <person name="Eisen J.A."/>
            <person name="Darling A.E."/>
            <person name="Facciotti M.T."/>
        </authorList>
    </citation>
    <scope>NUCLEOTIDE SEQUENCE [LARGE SCALE GENOMIC DNA]</scope>
    <source>
        <strain evidence="8 9">DSM 18795</strain>
    </source>
</reference>
<dbReference type="Pfam" id="PF04879">
    <property type="entry name" value="Molybdop_Fe4S4"/>
    <property type="match status" value="1"/>
</dbReference>
<keyword evidence="9" id="KW-1185">Reference proteome</keyword>
<dbReference type="Gene3D" id="3.40.50.740">
    <property type="match status" value="1"/>
</dbReference>
<evidence type="ECO:0000259" key="7">
    <source>
        <dbReference type="PROSITE" id="PS51669"/>
    </source>
</evidence>
<dbReference type="GO" id="GO:0003954">
    <property type="term" value="F:NADH dehydrogenase activity"/>
    <property type="evidence" value="ECO:0007669"/>
    <property type="project" value="TreeGrafter"/>
</dbReference>
<evidence type="ECO:0000256" key="1">
    <source>
        <dbReference type="ARBA" id="ARBA00010312"/>
    </source>
</evidence>
<evidence type="ECO:0000256" key="5">
    <source>
        <dbReference type="ARBA" id="ARBA00023004"/>
    </source>
</evidence>
<dbReference type="RefSeq" id="WP_008426084.1">
    <property type="nucleotide sequence ID" value="NZ_AOIA01000151.1"/>
</dbReference>
<keyword evidence="5" id="KW-0408">Iron</keyword>
<evidence type="ECO:0000256" key="3">
    <source>
        <dbReference type="ARBA" id="ARBA00022723"/>
    </source>
</evidence>
<keyword evidence="2" id="KW-0004">4Fe-4S</keyword>
<dbReference type="GO" id="GO:0015942">
    <property type="term" value="P:formate metabolic process"/>
    <property type="evidence" value="ECO:0007669"/>
    <property type="project" value="InterPro"/>
</dbReference>
<dbReference type="SUPFAM" id="SSF50692">
    <property type="entry name" value="ADC-like"/>
    <property type="match status" value="1"/>
</dbReference>
<dbReference type="PROSITE" id="PS51669">
    <property type="entry name" value="4FE4S_MOW_BIS_MGD"/>
    <property type="match status" value="1"/>
</dbReference>
<accession>L9WU95</accession>
<dbReference type="PROSITE" id="PS00551">
    <property type="entry name" value="MOLYBDOPTERIN_PROK_1"/>
    <property type="match status" value="1"/>
</dbReference>
<evidence type="ECO:0000313" key="9">
    <source>
        <dbReference type="Proteomes" id="UP000011531"/>
    </source>
</evidence>
<dbReference type="InterPro" id="IPR006655">
    <property type="entry name" value="Mopterin_OxRdtase_prok_CS"/>
</dbReference>
<dbReference type="STRING" id="1227498.C492_18204"/>
<sequence length="711" mass="79355">MATEESEPVKTICPYCGVGCGIQVNQGEEPGDVQFMPWGDAPVNEGRICIKGGAATEVVDHEDRLTEPLIKENGEFREATWEEAYDRIVDELERIREEYEPDATGFFGSSKTMNEENYLLQKLARRYGTNNVDNCTRMCHASTVWALRTSLGAGAMTNSMADLEESADVFWIQGANPGEQHPIANSQYFRQAVLEGATVIQVDPHANKTTSSFQIDETDRHQHLQLEPGTDIPLLNVVIKTILENHEEEPDAGWIDEAFIEERTEGFDHLKETLADFDKEEAAEQCGVPLEDIEMAAEKYAMANNAAIFTGMGMSQHTCGVDNVQNEINLALITGNLGKPGTGVNPLRGQNNVQGTCDVGAMPNVLPGYQLVDDDEARRSVEEEWGFEVPDEPGLTNVELSHEFGNSVKGLYVMGENPVVSEPDANRVIERIQDLEFMVAQDIFMTETAQYADVVLPATTWAERGGTVTNTDRRVQRMRGVEKVHENTKHDLEILMEVGSRLFSEEEFRFEDEEAVFEELRQVCPSYYGMTYDILGEEGIQWPCYELGDEGDRFLYEDSFDTDNGLGRIEGVTHQPPKETPDEEYPLILTTARLEEHYNTGTMSRRSPTLNRQTPENFVDVHPDDAERYGIEDGQDVVLKSRRGEITVEAQVTDAIKEGSVWTTPHFAAASANRLTNDVLDERAKIPEYKAAATEIEVGLEPADAETPADD</sequence>
<comment type="similarity">
    <text evidence="1">Belongs to the prokaryotic molybdopterin-containing oxidoreductase family.</text>
</comment>
<dbReference type="PIRSF" id="PIRSF000144">
    <property type="entry name" value="CbbBc"/>
    <property type="match status" value="1"/>
</dbReference>
<evidence type="ECO:0000256" key="6">
    <source>
        <dbReference type="ARBA" id="ARBA00023014"/>
    </source>
</evidence>
<dbReference type="AlphaFoldDB" id="L9WU95"/>
<dbReference type="SMART" id="SM00926">
    <property type="entry name" value="Molybdop_Fe4S4"/>
    <property type="match status" value="1"/>
</dbReference>
<dbReference type="InterPro" id="IPR006963">
    <property type="entry name" value="Mopterin_OxRdtase_4Fe-4S_dom"/>
</dbReference>
<dbReference type="PROSITE" id="PS00490">
    <property type="entry name" value="MOLYBDOPTERIN_PROK_2"/>
    <property type="match status" value="1"/>
</dbReference>
<dbReference type="SUPFAM" id="SSF53706">
    <property type="entry name" value="Formate dehydrogenase/DMSO reductase, domains 1-3"/>
    <property type="match status" value="1"/>
</dbReference>
<evidence type="ECO:0000256" key="4">
    <source>
        <dbReference type="ARBA" id="ARBA00023002"/>
    </source>
</evidence>
<dbReference type="NCBIfam" id="TIGR01591">
    <property type="entry name" value="Fdh-alpha"/>
    <property type="match status" value="1"/>
</dbReference>
<name>L9WU95_9EURY</name>
<protein>
    <submittedName>
        <fullName evidence="8">Formate dehydrogenase subunit alpha</fullName>
    </submittedName>
</protein>
<dbReference type="InterPro" id="IPR027467">
    <property type="entry name" value="MopterinOxRdtase_cofactor_BS"/>
</dbReference>
<keyword evidence="3" id="KW-0479">Metal-binding</keyword>
<dbReference type="Gene3D" id="2.20.25.90">
    <property type="entry name" value="ADC-like domains"/>
    <property type="match status" value="1"/>
</dbReference>
<dbReference type="GO" id="GO:0008863">
    <property type="term" value="F:formate dehydrogenase (NAD+) activity"/>
    <property type="evidence" value="ECO:0007669"/>
    <property type="project" value="InterPro"/>
</dbReference>
<keyword evidence="6" id="KW-0411">Iron-sulfur</keyword>
<dbReference type="Pfam" id="PF00384">
    <property type="entry name" value="Molybdopterin"/>
    <property type="match status" value="1"/>
</dbReference>
<dbReference type="Pfam" id="PF01568">
    <property type="entry name" value="Molydop_binding"/>
    <property type="match status" value="1"/>
</dbReference>
<evidence type="ECO:0000313" key="8">
    <source>
        <dbReference type="EMBL" id="ELY53020.1"/>
    </source>
</evidence>
<dbReference type="PROSITE" id="PS00932">
    <property type="entry name" value="MOLYBDOPTERIN_PROK_3"/>
    <property type="match status" value="1"/>
</dbReference>
<dbReference type="PANTHER" id="PTHR43105">
    <property type="entry name" value="RESPIRATORY NITRATE REDUCTASE"/>
    <property type="match status" value="1"/>
</dbReference>
<dbReference type="InterPro" id="IPR050123">
    <property type="entry name" value="Prok_molybdopt-oxidoreductase"/>
</dbReference>
<dbReference type="PATRIC" id="fig|1227498.3.peg.3595"/>
<dbReference type="GO" id="GO:0016020">
    <property type="term" value="C:membrane"/>
    <property type="evidence" value="ECO:0007669"/>
    <property type="project" value="TreeGrafter"/>
</dbReference>
<dbReference type="InterPro" id="IPR006657">
    <property type="entry name" value="MoPterin_dinucl-bd_dom"/>
</dbReference>
<dbReference type="OrthoDB" id="23466at2157"/>
<dbReference type="GO" id="GO:0043546">
    <property type="term" value="F:molybdopterin cofactor binding"/>
    <property type="evidence" value="ECO:0007669"/>
    <property type="project" value="InterPro"/>
</dbReference>
<comment type="caution">
    <text evidence="8">The sequence shown here is derived from an EMBL/GenBank/DDBJ whole genome shotgun (WGS) entry which is preliminary data.</text>
</comment>
<dbReference type="Proteomes" id="UP000011531">
    <property type="component" value="Unassembled WGS sequence"/>
</dbReference>
<dbReference type="GO" id="GO:0046872">
    <property type="term" value="F:metal ion binding"/>
    <property type="evidence" value="ECO:0007669"/>
    <property type="project" value="UniProtKB-KW"/>
</dbReference>
<feature type="domain" description="4Fe-4S Mo/W bis-MGD-type" evidence="7">
    <location>
        <begin position="6"/>
        <end position="63"/>
    </location>
</feature>
<dbReference type="InterPro" id="IPR006478">
    <property type="entry name" value="Formate_DH_asu"/>
</dbReference>
<dbReference type="CDD" id="cd02753">
    <property type="entry name" value="MopB_Formate-Dh-H"/>
    <property type="match status" value="1"/>
</dbReference>
<evidence type="ECO:0000256" key="2">
    <source>
        <dbReference type="ARBA" id="ARBA00022485"/>
    </source>
</evidence>
<dbReference type="GO" id="GO:0051539">
    <property type="term" value="F:4 iron, 4 sulfur cluster binding"/>
    <property type="evidence" value="ECO:0007669"/>
    <property type="project" value="UniProtKB-KW"/>
</dbReference>
<dbReference type="GO" id="GO:0022904">
    <property type="term" value="P:respiratory electron transport chain"/>
    <property type="evidence" value="ECO:0007669"/>
    <property type="project" value="TreeGrafter"/>
</dbReference>
<dbReference type="InterPro" id="IPR041924">
    <property type="entry name" value="Formate_Dh-H_N"/>
</dbReference>
<dbReference type="InterPro" id="IPR009010">
    <property type="entry name" value="Asp_de-COase-like_dom_sf"/>
</dbReference>
<dbReference type="InterPro" id="IPR006656">
    <property type="entry name" value="Mopterin_OxRdtase"/>
</dbReference>
<gene>
    <name evidence="8" type="ORF">C492_18204</name>
</gene>
<dbReference type="Gene3D" id="3.40.228.10">
    <property type="entry name" value="Dimethylsulfoxide Reductase, domain 2"/>
    <property type="match status" value="1"/>
</dbReference>